<dbReference type="GO" id="GO:0016787">
    <property type="term" value="F:hydrolase activity"/>
    <property type="evidence" value="ECO:0007669"/>
    <property type="project" value="UniProtKB-KW"/>
</dbReference>
<protein>
    <submittedName>
        <fullName evidence="2">Class C beta-lactamase-related serine hydrolase</fullName>
    </submittedName>
</protein>
<comment type="caution">
    <text evidence="2">The sequence shown here is derived from an EMBL/GenBank/DDBJ whole genome shotgun (WGS) entry which is preliminary data.</text>
</comment>
<evidence type="ECO:0000259" key="1">
    <source>
        <dbReference type="Pfam" id="PF00144"/>
    </source>
</evidence>
<evidence type="ECO:0000313" key="3">
    <source>
        <dbReference type="Proteomes" id="UP000287910"/>
    </source>
</evidence>
<gene>
    <name evidence="2" type="ORF">EK386_07940</name>
</gene>
<dbReference type="Gene3D" id="3.40.710.10">
    <property type="entry name" value="DD-peptidase/beta-lactamase superfamily"/>
    <property type="match status" value="1"/>
</dbReference>
<dbReference type="PANTHER" id="PTHR43283:SF7">
    <property type="entry name" value="BETA-LACTAMASE-RELATED DOMAIN-CONTAINING PROTEIN"/>
    <property type="match status" value="1"/>
</dbReference>
<dbReference type="InterPro" id="IPR050789">
    <property type="entry name" value="Diverse_Enzym_Activities"/>
</dbReference>
<dbReference type="PANTHER" id="PTHR43283">
    <property type="entry name" value="BETA-LACTAMASE-RELATED"/>
    <property type="match status" value="1"/>
</dbReference>
<dbReference type="EMBL" id="RYYR01000008">
    <property type="protein sequence ID" value="RUL54046.1"/>
    <property type="molecule type" value="Genomic_DNA"/>
</dbReference>
<name>A0A432LDU4_9BACI</name>
<dbReference type="InterPro" id="IPR001466">
    <property type="entry name" value="Beta-lactam-related"/>
</dbReference>
<keyword evidence="3" id="KW-1185">Reference proteome</keyword>
<reference evidence="2 3" key="1">
    <citation type="submission" date="2018-12" db="EMBL/GenBank/DDBJ databases">
        <title>Lysinibacillus antri sp. nov., isolated from a cave soil.</title>
        <authorList>
            <person name="Narsing Rao M.P."/>
            <person name="Zhang H."/>
            <person name="Dong Z.-Y."/>
            <person name="Niu X.-K."/>
            <person name="Zhang K."/>
            <person name="Fang B.-Z."/>
            <person name="Kang Y.-Q."/>
            <person name="Xiao M."/>
            <person name="Li W.-J."/>
        </authorList>
    </citation>
    <scope>NUCLEOTIDE SEQUENCE [LARGE SCALE GENOMIC DNA]</scope>
    <source>
        <strain evidence="2 3">SYSU K30002</strain>
    </source>
</reference>
<keyword evidence="2" id="KW-0378">Hydrolase</keyword>
<dbReference type="Pfam" id="PF00144">
    <property type="entry name" value="Beta-lactamase"/>
    <property type="match status" value="1"/>
</dbReference>
<dbReference type="AlphaFoldDB" id="A0A432LDU4"/>
<sequence>MENSNLDKKNYIHTYLSYMLKNKFTVAYDDYQFFSTKKLPLNHHPYFFKEAPNKMEFSTIEYLHKGKKRIADFQQLMENSGTTALLIIKNDTIVYESYFNGHKRETPQKLFSITKSFISALVGIAIDTGYIKSVDDFVSSYVPELQLRNTTIKQLLQMDAGIKFKEGHFPWRDEAKVYLHPNGRKLALSAVEDTNDKFFHYNDYHLLILGLILERTTGKSVTDFFYEKIWSQLGMEFPGLMILDSEKHLFEKIESGLVMTAIDLAKFGRLFLKNGEWEGKQIISQDWIKESVSPNNVPSTGDHFRYYQKHPWGKMWFNRNKAYYKYLWWGHLNNKTNNDYFALGALGQVLYVSPENNTIAIRLGSKWGVMDWWPTILYKLINSST</sequence>
<dbReference type="RefSeq" id="WP_126658629.1">
    <property type="nucleotide sequence ID" value="NZ_RYYR01000008.1"/>
</dbReference>
<evidence type="ECO:0000313" key="2">
    <source>
        <dbReference type="EMBL" id="RUL54046.1"/>
    </source>
</evidence>
<accession>A0A432LDU4</accession>
<dbReference type="Proteomes" id="UP000287910">
    <property type="component" value="Unassembled WGS sequence"/>
</dbReference>
<feature type="domain" description="Beta-lactamase-related" evidence="1">
    <location>
        <begin position="73"/>
        <end position="365"/>
    </location>
</feature>
<dbReference type="InterPro" id="IPR012338">
    <property type="entry name" value="Beta-lactam/transpept-like"/>
</dbReference>
<organism evidence="2 3">
    <name type="scientific">Lysinibacillus antri</name>
    <dbReference type="NCBI Taxonomy" id="2498145"/>
    <lineage>
        <taxon>Bacteria</taxon>
        <taxon>Bacillati</taxon>
        <taxon>Bacillota</taxon>
        <taxon>Bacilli</taxon>
        <taxon>Bacillales</taxon>
        <taxon>Bacillaceae</taxon>
        <taxon>Lysinibacillus</taxon>
    </lineage>
</organism>
<proteinExistence type="predicted"/>
<dbReference type="SUPFAM" id="SSF56601">
    <property type="entry name" value="beta-lactamase/transpeptidase-like"/>
    <property type="match status" value="1"/>
</dbReference>